<dbReference type="EMBL" id="MATO01000034">
    <property type="protein sequence ID" value="OCS90758.1"/>
    <property type="molecule type" value="Genomic_DNA"/>
</dbReference>
<gene>
    <name evidence="1" type="ORF">A6K76_01525</name>
</gene>
<sequence length="211" mass="25503">MVDYTSTYDAEMNTLNQKEEAYPFPVQFPKIMTYSKRQREQILHAILSEDPMRQQELTGLFNGLRWLSYRDQLLEKFQMEERELTMPLSTIVQEHSAMYDSLTTLLSYRTNLECPPEVYDTTMYEELSPRAYMFFLPSMIVACLQQTEQLPSPLFDKTFERLCTLDSFHVERYGYCFDRTYINEFLKLYNKNPYFERYHHLISYSLTKYWD</sequence>
<reference evidence="1 2" key="1">
    <citation type="submission" date="2016-07" db="EMBL/GenBank/DDBJ databases">
        <title>Caryophanon latum genome sequencing.</title>
        <authorList>
            <person name="Verma A."/>
            <person name="Pal Y."/>
            <person name="Krishnamurthi S."/>
        </authorList>
    </citation>
    <scope>NUCLEOTIDE SEQUENCE [LARGE SCALE GENOMIC DNA]</scope>
    <source>
        <strain evidence="1 2">DSM 14151</strain>
    </source>
</reference>
<accession>A0A1C0YUA5</accession>
<proteinExistence type="predicted"/>
<protein>
    <submittedName>
        <fullName evidence="1">Uncharacterized protein</fullName>
    </submittedName>
</protein>
<dbReference type="AlphaFoldDB" id="A0A1C0YUA5"/>
<dbReference type="Proteomes" id="UP000093482">
    <property type="component" value="Unassembled WGS sequence"/>
</dbReference>
<keyword evidence="2" id="KW-1185">Reference proteome</keyword>
<evidence type="ECO:0000313" key="1">
    <source>
        <dbReference type="EMBL" id="OCS90758.1"/>
    </source>
</evidence>
<organism evidence="1 2">
    <name type="scientific">Caryophanon latum</name>
    <dbReference type="NCBI Taxonomy" id="33977"/>
    <lineage>
        <taxon>Bacteria</taxon>
        <taxon>Bacillati</taxon>
        <taxon>Bacillota</taxon>
        <taxon>Bacilli</taxon>
        <taxon>Bacillales</taxon>
        <taxon>Caryophanaceae</taxon>
        <taxon>Caryophanon</taxon>
    </lineage>
</organism>
<name>A0A1C0YUA5_9BACL</name>
<comment type="caution">
    <text evidence="1">The sequence shown here is derived from an EMBL/GenBank/DDBJ whole genome shotgun (WGS) entry which is preliminary data.</text>
</comment>
<evidence type="ECO:0000313" key="2">
    <source>
        <dbReference type="Proteomes" id="UP000093482"/>
    </source>
</evidence>